<protein>
    <submittedName>
        <fullName evidence="1">Uncharacterized protein</fullName>
    </submittedName>
</protein>
<proteinExistence type="predicted"/>
<comment type="caution">
    <text evidence="1">The sequence shown here is derived from an EMBL/GenBank/DDBJ whole genome shotgun (WGS) entry which is preliminary data.</text>
</comment>
<organism evidence="1 2">
    <name type="scientific">Zarea fungicola</name>
    <dbReference type="NCBI Taxonomy" id="93591"/>
    <lineage>
        <taxon>Eukaryota</taxon>
        <taxon>Fungi</taxon>
        <taxon>Dikarya</taxon>
        <taxon>Ascomycota</taxon>
        <taxon>Pezizomycotina</taxon>
        <taxon>Sordariomycetes</taxon>
        <taxon>Hypocreomycetidae</taxon>
        <taxon>Hypocreales</taxon>
        <taxon>Cordycipitaceae</taxon>
        <taxon>Zarea</taxon>
    </lineage>
</organism>
<dbReference type="EMBL" id="JANJQO010003481">
    <property type="protein sequence ID" value="KAJ2959423.1"/>
    <property type="molecule type" value="Genomic_DNA"/>
</dbReference>
<reference evidence="1" key="1">
    <citation type="submission" date="2022-08" db="EMBL/GenBank/DDBJ databases">
        <title>Genome Sequence of Lecanicillium fungicola.</title>
        <authorList>
            <person name="Buettner E."/>
        </authorList>
    </citation>
    <scope>NUCLEOTIDE SEQUENCE</scope>
    <source>
        <strain evidence="1">Babe33</strain>
    </source>
</reference>
<gene>
    <name evidence="1" type="ORF">NQ176_g11117</name>
</gene>
<keyword evidence="2" id="KW-1185">Reference proteome</keyword>
<dbReference type="Proteomes" id="UP001143910">
    <property type="component" value="Unassembled WGS sequence"/>
</dbReference>
<evidence type="ECO:0000313" key="2">
    <source>
        <dbReference type="Proteomes" id="UP001143910"/>
    </source>
</evidence>
<evidence type="ECO:0000313" key="1">
    <source>
        <dbReference type="EMBL" id="KAJ2959423.1"/>
    </source>
</evidence>
<accession>A0ACC1ME62</accession>
<sequence length="201" mass="22515">MKFALLALAPVALAVPTTMEARETIQQTTDRYLFSISLPSFLQFRAQRNPGNLDWSSNGCSASPDNPFGFPFEPACQRHDFGYRNYKAQNRFDSGNRKRVDDNFKNEYAITHCNLQTKARLKMLTRNSLYFQCETVSAKGSCRALANVYYSAVRVFGGVAKRAENAVEESTEDLIASYYTALQEYNDAVDADIANGLLSAE</sequence>
<name>A0ACC1ME62_9HYPO</name>